<gene>
    <name evidence="2" type="ORF">E1284_33925</name>
</gene>
<accession>A0A4R4NFX8</accession>
<evidence type="ECO:0000313" key="2">
    <source>
        <dbReference type="EMBL" id="TDC06420.1"/>
    </source>
</evidence>
<dbReference type="PANTHER" id="PTHR42831">
    <property type="entry name" value="FE-S PROTEIN MATURATION AUXILIARY FACTOR YITW"/>
    <property type="match status" value="1"/>
</dbReference>
<reference evidence="2 3" key="1">
    <citation type="submission" date="2019-03" db="EMBL/GenBank/DDBJ databases">
        <title>Draft genome sequences of novel Actinobacteria.</title>
        <authorList>
            <person name="Sahin N."/>
            <person name="Ay H."/>
            <person name="Saygin H."/>
        </authorList>
    </citation>
    <scope>NUCLEOTIDE SEQUENCE [LARGE SCALE GENOMIC DNA]</scope>
    <source>
        <strain evidence="2 3">DSM 45347</strain>
    </source>
</reference>
<keyword evidence="3" id="KW-1185">Reference proteome</keyword>
<protein>
    <submittedName>
        <fullName evidence="2">Metal-sulfur cluster assembly factor</fullName>
    </submittedName>
</protein>
<dbReference type="Proteomes" id="UP000295431">
    <property type="component" value="Unassembled WGS sequence"/>
</dbReference>
<evidence type="ECO:0000313" key="3">
    <source>
        <dbReference type="Proteomes" id="UP000295431"/>
    </source>
</evidence>
<evidence type="ECO:0000259" key="1">
    <source>
        <dbReference type="Pfam" id="PF01883"/>
    </source>
</evidence>
<sequence length="107" mass="11918">MTAWLAGTPDEQLLREMLREVLDPELGVNIIDLGLVYGVGVTDGVARIRMTMTTPACPLNDYFEDTIRTTLWGAPGVDDVETEFVWDPVWEPGMMSDAAKEMLGWRG</sequence>
<dbReference type="OrthoDB" id="9805360at2"/>
<name>A0A4R4NFX8_9ACTN</name>
<organism evidence="2 3">
    <name type="scientific">Actinomadura bangladeshensis</name>
    <dbReference type="NCBI Taxonomy" id="453573"/>
    <lineage>
        <taxon>Bacteria</taxon>
        <taxon>Bacillati</taxon>
        <taxon>Actinomycetota</taxon>
        <taxon>Actinomycetes</taxon>
        <taxon>Streptosporangiales</taxon>
        <taxon>Thermomonosporaceae</taxon>
        <taxon>Actinomadura</taxon>
    </lineage>
</organism>
<dbReference type="EMBL" id="SMJW01000269">
    <property type="protein sequence ID" value="TDC06420.1"/>
    <property type="molecule type" value="Genomic_DNA"/>
</dbReference>
<proteinExistence type="predicted"/>
<dbReference type="SUPFAM" id="SSF117916">
    <property type="entry name" value="Fe-S cluster assembly (FSCA) domain-like"/>
    <property type="match status" value="1"/>
</dbReference>
<dbReference type="Gene3D" id="3.30.300.130">
    <property type="entry name" value="Fe-S cluster assembly (FSCA)"/>
    <property type="match status" value="1"/>
</dbReference>
<dbReference type="InterPro" id="IPR034904">
    <property type="entry name" value="FSCA_dom_sf"/>
</dbReference>
<dbReference type="AlphaFoldDB" id="A0A4R4NFX8"/>
<dbReference type="PANTHER" id="PTHR42831:SF1">
    <property type="entry name" value="FE-S PROTEIN MATURATION AUXILIARY FACTOR YITW"/>
    <property type="match status" value="1"/>
</dbReference>
<comment type="caution">
    <text evidence="2">The sequence shown here is derived from an EMBL/GenBank/DDBJ whole genome shotgun (WGS) entry which is preliminary data.</text>
</comment>
<dbReference type="InterPro" id="IPR002744">
    <property type="entry name" value="MIP18-like"/>
</dbReference>
<dbReference type="InterPro" id="IPR052339">
    <property type="entry name" value="Fe-S_Maturation_MIP18"/>
</dbReference>
<feature type="domain" description="MIP18 family-like" evidence="1">
    <location>
        <begin position="14"/>
        <end position="78"/>
    </location>
</feature>
<dbReference type="Pfam" id="PF01883">
    <property type="entry name" value="FeS_assembly_P"/>
    <property type="match status" value="1"/>
</dbReference>